<feature type="binding site" evidence="12">
    <location>
        <position position="143"/>
    </location>
    <ligand>
        <name>CTP</name>
        <dbReference type="ChEBI" id="CHEBI:37563"/>
    </ligand>
</feature>
<keyword evidence="6 12" id="KW-0547">Nucleotide-binding</keyword>
<feature type="binding site" evidence="12">
    <location>
        <position position="91"/>
    </location>
    <ligand>
        <name>ATP</name>
        <dbReference type="ChEBI" id="CHEBI:30616"/>
    </ligand>
</feature>
<feature type="binding site" evidence="12">
    <location>
        <position position="143"/>
    </location>
    <ligand>
        <name>ATP</name>
        <dbReference type="ChEBI" id="CHEBI:30616"/>
    </ligand>
</feature>
<keyword evidence="10 12" id="KW-0694">RNA-binding</keyword>
<keyword evidence="9 12" id="KW-0460">Magnesium</keyword>
<dbReference type="CDD" id="cd00077">
    <property type="entry name" value="HDc"/>
    <property type="match status" value="1"/>
</dbReference>
<dbReference type="EMBL" id="CAJZAI010000009">
    <property type="protein sequence ID" value="CAG9178080.1"/>
    <property type="molecule type" value="Genomic_DNA"/>
</dbReference>
<evidence type="ECO:0000256" key="10">
    <source>
        <dbReference type="ARBA" id="ARBA00022884"/>
    </source>
</evidence>
<feature type="binding site" evidence="12">
    <location>
        <position position="146"/>
    </location>
    <ligand>
        <name>CTP</name>
        <dbReference type="ChEBI" id="CHEBI:37563"/>
    </ligand>
</feature>
<evidence type="ECO:0000256" key="12">
    <source>
        <dbReference type="HAMAP-Rule" id="MF_01261"/>
    </source>
</evidence>
<comment type="caution">
    <text evidence="14">The sequence shown here is derived from an EMBL/GenBank/DDBJ whole genome shotgun (WGS) entry which is preliminary data.</text>
</comment>
<dbReference type="Gene3D" id="3.30.460.10">
    <property type="entry name" value="Beta Polymerase, domain 2"/>
    <property type="match status" value="1"/>
</dbReference>
<evidence type="ECO:0000256" key="1">
    <source>
        <dbReference type="ARBA" id="ARBA00022596"/>
    </source>
</evidence>
<evidence type="ECO:0000256" key="7">
    <source>
        <dbReference type="ARBA" id="ARBA00022800"/>
    </source>
</evidence>
<dbReference type="Gene3D" id="1.10.3090.10">
    <property type="entry name" value="cca-adding enzyme, domain 2"/>
    <property type="match status" value="1"/>
</dbReference>
<accession>A0ABM8XDH0</accession>
<feature type="binding site" evidence="12">
    <location>
        <position position="91"/>
    </location>
    <ligand>
        <name>CTP</name>
        <dbReference type="ChEBI" id="CHEBI:37563"/>
    </ligand>
</feature>
<comment type="domain">
    <text evidence="12">Comprises two domains: an N-terminal domain containing the nucleotidyltransferase activity and a C-terminal HD domain associated with both phosphodiesterase and phosphatase activities.</text>
</comment>
<evidence type="ECO:0000313" key="14">
    <source>
        <dbReference type="EMBL" id="CAG9178080.1"/>
    </source>
</evidence>
<feature type="binding site" evidence="12">
    <location>
        <position position="23"/>
    </location>
    <ligand>
        <name>Mg(2+)</name>
        <dbReference type="ChEBI" id="CHEBI:18420"/>
    </ligand>
</feature>
<feature type="domain" description="HD" evidence="13">
    <location>
        <begin position="232"/>
        <end position="333"/>
    </location>
</feature>
<organism evidence="14 15">
    <name type="scientific">Cupriavidus laharis</name>
    <dbReference type="NCBI Taxonomy" id="151654"/>
    <lineage>
        <taxon>Bacteria</taxon>
        <taxon>Pseudomonadati</taxon>
        <taxon>Pseudomonadota</taxon>
        <taxon>Betaproteobacteria</taxon>
        <taxon>Burkholderiales</taxon>
        <taxon>Burkholderiaceae</taxon>
        <taxon>Cupriavidus</taxon>
    </lineage>
</organism>
<evidence type="ECO:0000256" key="5">
    <source>
        <dbReference type="ARBA" id="ARBA00022723"/>
    </source>
</evidence>
<comment type="catalytic activity">
    <reaction evidence="12">
        <text>a tRNA precursor + 2 CTP + ATP = a tRNA with a 3' CCA end + 3 diphosphate</text>
        <dbReference type="Rhea" id="RHEA:14433"/>
        <dbReference type="Rhea" id="RHEA-COMP:10465"/>
        <dbReference type="Rhea" id="RHEA-COMP:10468"/>
        <dbReference type="ChEBI" id="CHEBI:30616"/>
        <dbReference type="ChEBI" id="CHEBI:33019"/>
        <dbReference type="ChEBI" id="CHEBI:37563"/>
        <dbReference type="ChEBI" id="CHEBI:74896"/>
        <dbReference type="ChEBI" id="CHEBI:83071"/>
        <dbReference type="EC" id="2.7.7.72"/>
    </reaction>
</comment>
<keyword evidence="2 12" id="KW-0808">Transferase</keyword>
<comment type="function">
    <text evidence="12">Catalyzes the addition and repair of the essential 3'-terminal CCA sequence in tRNAs without using a nucleic acid template. Adds these three nucleotides in the order of C, C, and A to the tRNA nucleotide-73, using CTP and ATP as substrates and producing inorganic pyrophosphate. tRNA 3'-terminal CCA addition is required both for tRNA processing and repair. Also involved in tRNA surveillance by mediating tandem CCA addition to generate a CCACCA at the 3' terminus of unstable tRNAs. While stable tRNAs receive only 3'-terminal CCA, unstable tRNAs are marked with CCACCA and rapidly degraded.</text>
</comment>
<comment type="cofactor">
    <cofactor evidence="12">
        <name>Mg(2+)</name>
        <dbReference type="ChEBI" id="CHEBI:18420"/>
    </cofactor>
    <text evidence="12">Magnesium is required for nucleotidyltransferase activity.</text>
</comment>
<evidence type="ECO:0000259" key="13">
    <source>
        <dbReference type="PROSITE" id="PS51831"/>
    </source>
</evidence>
<evidence type="ECO:0000256" key="8">
    <source>
        <dbReference type="ARBA" id="ARBA00022840"/>
    </source>
</evidence>
<dbReference type="InterPro" id="IPR012006">
    <property type="entry name" value="CCA_bact"/>
</dbReference>
<comment type="cofactor">
    <cofactor evidence="12">
        <name>Ni(2+)</name>
        <dbReference type="ChEBI" id="CHEBI:49786"/>
    </cofactor>
    <text evidence="12">Nickel for phosphatase activity.</text>
</comment>
<evidence type="ECO:0000256" key="6">
    <source>
        <dbReference type="ARBA" id="ARBA00022741"/>
    </source>
</evidence>
<protein>
    <recommendedName>
        <fullName evidence="12">Multifunctional CCA protein</fullName>
    </recommendedName>
    <domain>
        <recommendedName>
            <fullName evidence="12">CCA-adding enzyme</fullName>
            <ecNumber evidence="12">2.7.7.72</ecNumber>
        </recommendedName>
        <alternativeName>
            <fullName evidence="12">CCA tRNA nucleotidyltransferase</fullName>
        </alternativeName>
        <alternativeName>
            <fullName evidence="12">tRNA CCA-pyrophosphorylase</fullName>
        </alternativeName>
        <alternativeName>
            <fullName evidence="12">tRNA adenylyl-/cytidylyl-transferase</fullName>
        </alternativeName>
        <alternativeName>
            <fullName evidence="12">tRNA nucleotidyltransferase</fullName>
        </alternativeName>
        <alternativeName>
            <fullName evidence="12">tRNA-NT</fullName>
        </alternativeName>
    </domain>
    <domain>
        <recommendedName>
            <fullName evidence="12">2'-nucleotidase</fullName>
            <ecNumber evidence="12">3.1.3.-</ecNumber>
        </recommendedName>
    </domain>
    <domain>
        <recommendedName>
            <fullName evidence="12">2',3'-cyclic phosphodiesterase</fullName>
            <ecNumber evidence="12">3.1.4.-</ecNumber>
        </recommendedName>
    </domain>
    <domain>
        <recommendedName>
            <fullName evidence="12">Phosphatase</fullName>
        </recommendedName>
    </domain>
</protein>
<keyword evidence="15" id="KW-1185">Reference proteome</keyword>
<dbReference type="Proteomes" id="UP000727654">
    <property type="component" value="Unassembled WGS sequence"/>
</dbReference>
<comment type="catalytic activity">
    <reaction evidence="12">
        <text>a tRNA with a 3' CCA end + 2 CTP + ATP = a tRNA with a 3' CCACCA end + 3 diphosphate</text>
        <dbReference type="Rhea" id="RHEA:76235"/>
        <dbReference type="Rhea" id="RHEA-COMP:10468"/>
        <dbReference type="Rhea" id="RHEA-COMP:18655"/>
        <dbReference type="ChEBI" id="CHEBI:30616"/>
        <dbReference type="ChEBI" id="CHEBI:33019"/>
        <dbReference type="ChEBI" id="CHEBI:37563"/>
        <dbReference type="ChEBI" id="CHEBI:83071"/>
        <dbReference type="ChEBI" id="CHEBI:195187"/>
    </reaction>
</comment>
<dbReference type="InterPro" id="IPR050124">
    <property type="entry name" value="tRNA_CCA-adding_enzyme"/>
</dbReference>
<evidence type="ECO:0000256" key="4">
    <source>
        <dbReference type="ARBA" id="ARBA00022695"/>
    </source>
</evidence>
<dbReference type="PIRSF" id="PIRSF000813">
    <property type="entry name" value="CCA_bact"/>
    <property type="match status" value="1"/>
</dbReference>
<evidence type="ECO:0000313" key="15">
    <source>
        <dbReference type="Proteomes" id="UP000727654"/>
    </source>
</evidence>
<dbReference type="EC" id="3.1.3.-" evidence="12"/>
<dbReference type="InterPro" id="IPR032828">
    <property type="entry name" value="PolyA_RNA-bd"/>
</dbReference>
<dbReference type="Pfam" id="PF01966">
    <property type="entry name" value="HD"/>
    <property type="match status" value="1"/>
</dbReference>
<evidence type="ECO:0000256" key="2">
    <source>
        <dbReference type="ARBA" id="ARBA00022679"/>
    </source>
</evidence>
<evidence type="ECO:0000256" key="11">
    <source>
        <dbReference type="ARBA" id="ARBA00023268"/>
    </source>
</evidence>
<dbReference type="EC" id="2.7.7.72" evidence="12"/>
<proteinExistence type="inferred from homology"/>
<keyword evidence="11 12" id="KW-0511">Multifunctional enzyme</keyword>
<feature type="binding site" evidence="12">
    <location>
        <position position="11"/>
    </location>
    <ligand>
        <name>ATP</name>
        <dbReference type="ChEBI" id="CHEBI:30616"/>
    </ligand>
</feature>
<gene>
    <name evidence="12 14" type="primary">cca</name>
    <name evidence="14" type="ORF">LMG23992_03646</name>
</gene>
<comment type="similarity">
    <text evidence="12">Belongs to the tRNA nucleotidyltransferase/poly(A) polymerase family. Bacterial CCA-adding enzyme type 1 subfamily.</text>
</comment>
<evidence type="ECO:0000256" key="3">
    <source>
        <dbReference type="ARBA" id="ARBA00022694"/>
    </source>
</evidence>
<feature type="binding site" evidence="12">
    <location>
        <position position="8"/>
    </location>
    <ligand>
        <name>ATP</name>
        <dbReference type="ChEBI" id="CHEBI:30616"/>
    </ligand>
</feature>
<dbReference type="PANTHER" id="PTHR47545">
    <property type="entry name" value="MULTIFUNCTIONAL CCA PROTEIN"/>
    <property type="match status" value="1"/>
</dbReference>
<dbReference type="EC" id="3.1.4.-" evidence="12"/>
<feature type="binding site" evidence="12">
    <location>
        <position position="21"/>
    </location>
    <ligand>
        <name>Mg(2+)</name>
        <dbReference type="ChEBI" id="CHEBI:18420"/>
    </ligand>
</feature>
<reference evidence="14 15" key="1">
    <citation type="submission" date="2021-08" db="EMBL/GenBank/DDBJ databases">
        <authorList>
            <person name="Peeters C."/>
        </authorList>
    </citation>
    <scope>NUCLEOTIDE SEQUENCE [LARGE SCALE GENOMIC DNA]</scope>
    <source>
        <strain evidence="14 15">LMG 23992</strain>
    </source>
</reference>
<dbReference type="NCBIfam" id="NF008137">
    <property type="entry name" value="PRK10885.1"/>
    <property type="match status" value="1"/>
</dbReference>
<dbReference type="PANTHER" id="PTHR47545:SF1">
    <property type="entry name" value="MULTIFUNCTIONAL CCA PROTEIN"/>
    <property type="match status" value="1"/>
</dbReference>
<keyword evidence="3 12" id="KW-0819">tRNA processing</keyword>
<dbReference type="InterPro" id="IPR006674">
    <property type="entry name" value="HD_domain"/>
</dbReference>
<feature type="binding site" evidence="12">
    <location>
        <position position="8"/>
    </location>
    <ligand>
        <name>CTP</name>
        <dbReference type="ChEBI" id="CHEBI:37563"/>
    </ligand>
</feature>
<keyword evidence="7 12" id="KW-0692">RNA repair</keyword>
<dbReference type="Pfam" id="PF01743">
    <property type="entry name" value="PolyA_pol"/>
    <property type="match status" value="1"/>
</dbReference>
<evidence type="ECO:0000256" key="9">
    <source>
        <dbReference type="ARBA" id="ARBA00022842"/>
    </source>
</evidence>
<dbReference type="HAMAP" id="MF_01261">
    <property type="entry name" value="CCA_bact_type1"/>
    <property type="match status" value="1"/>
</dbReference>
<dbReference type="SUPFAM" id="SSF81301">
    <property type="entry name" value="Nucleotidyltransferase"/>
    <property type="match status" value="1"/>
</dbReference>
<dbReference type="SUPFAM" id="SSF81891">
    <property type="entry name" value="Poly A polymerase C-terminal region-like"/>
    <property type="match status" value="1"/>
</dbReference>
<dbReference type="PROSITE" id="PS51831">
    <property type="entry name" value="HD"/>
    <property type="match status" value="1"/>
</dbReference>
<dbReference type="InterPro" id="IPR043519">
    <property type="entry name" value="NT_sf"/>
</dbReference>
<dbReference type="CDD" id="cd05398">
    <property type="entry name" value="NT_ClassII-CCAase"/>
    <property type="match status" value="1"/>
</dbReference>
<keyword evidence="5 12" id="KW-0479">Metal-binding</keyword>
<dbReference type="InterPro" id="IPR003607">
    <property type="entry name" value="HD/PDEase_dom"/>
</dbReference>
<keyword evidence="12" id="KW-0378">Hydrolase</keyword>
<sequence>MQVYAVGGAIRDELLGKPSQDRDYVVVGATPAEMEAAGYKPVGKDFPVFLHPRTKEEYALARTERKTAMGYKGFAFYCEPDVTLEDDLVRRDLTINAMARAVDADGNLAGPVIDPHGGQRDLEARQFRHVSEAFAEDPVRILRVARFAARFHEFTVAPETEALMRRMVDAGEVDALVPERVWQELARGLMEARPSRMFEVLRQCGALARLLPELDRLWGVPQRADYHPEVDTGVHVMMVIDCAAAMGTPLAVRFAALVHDLGKGTTPDHVLPRHLGHEGRSVELLEDVCKRLRVPNDCRDLAVVVAREHGNIHRSMEFGAAAVTRLLERCDALRKPARFADVLLACEADKRGRKGFESDTYPQRTRLLAALDAAARVDAGAIAKASADDVSKIKERVHEARVQAVEARLVS</sequence>
<keyword evidence="4 12" id="KW-0548">Nucleotidyltransferase</keyword>
<feature type="binding site" evidence="12">
    <location>
        <position position="11"/>
    </location>
    <ligand>
        <name>CTP</name>
        <dbReference type="ChEBI" id="CHEBI:37563"/>
    </ligand>
</feature>
<comment type="miscellaneous">
    <text evidence="12">A single active site specifically recognizes both ATP and CTP and is responsible for their addition.</text>
</comment>
<keyword evidence="8 12" id="KW-0067">ATP-binding</keyword>
<dbReference type="RefSeq" id="WP_224081215.1">
    <property type="nucleotide sequence ID" value="NZ_CAJZAI010000009.1"/>
</dbReference>
<dbReference type="InterPro" id="IPR002646">
    <property type="entry name" value="PolA_pol_head_dom"/>
</dbReference>
<name>A0ABM8XDH0_9BURK</name>
<feature type="binding site" evidence="12">
    <location>
        <position position="146"/>
    </location>
    <ligand>
        <name>ATP</name>
        <dbReference type="ChEBI" id="CHEBI:30616"/>
    </ligand>
</feature>
<comment type="subunit">
    <text evidence="12">Monomer. Can also form homodimers and oligomers.</text>
</comment>
<keyword evidence="1 12" id="KW-0533">Nickel</keyword>
<dbReference type="Pfam" id="PF12627">
    <property type="entry name" value="PolyA_pol_RNAbd"/>
    <property type="match status" value="1"/>
</dbReference>